<dbReference type="SUPFAM" id="SSF57701">
    <property type="entry name" value="Zn2/Cys6 DNA-binding domain"/>
    <property type="match status" value="1"/>
</dbReference>
<evidence type="ECO:0000256" key="2">
    <source>
        <dbReference type="ARBA" id="ARBA00022723"/>
    </source>
</evidence>
<dbReference type="GO" id="GO:0003677">
    <property type="term" value="F:DNA binding"/>
    <property type="evidence" value="ECO:0007669"/>
    <property type="project" value="InterPro"/>
</dbReference>
<keyword evidence="9" id="KW-1185">Reference proteome</keyword>
<dbReference type="GO" id="GO:0006351">
    <property type="term" value="P:DNA-templated transcription"/>
    <property type="evidence" value="ECO:0007669"/>
    <property type="project" value="InterPro"/>
</dbReference>
<dbReference type="CDD" id="cd00067">
    <property type="entry name" value="GAL4"/>
    <property type="match status" value="1"/>
</dbReference>
<evidence type="ECO:0000256" key="6">
    <source>
        <dbReference type="SAM" id="MobiDB-lite"/>
    </source>
</evidence>
<dbReference type="Pfam" id="PF04082">
    <property type="entry name" value="Fungal_trans"/>
    <property type="match status" value="1"/>
</dbReference>
<dbReference type="CDD" id="cd12148">
    <property type="entry name" value="fungal_TF_MHR"/>
    <property type="match status" value="1"/>
</dbReference>
<dbReference type="PANTHER" id="PTHR47338:SF16">
    <property type="entry name" value="TRANSCRIPTION FACTOR, PUTATIVE (AFU_ORTHOLOGUE AFUA_2G09360)-RELATED"/>
    <property type="match status" value="1"/>
</dbReference>
<dbReference type="GO" id="GO:0005634">
    <property type="term" value="C:nucleus"/>
    <property type="evidence" value="ECO:0007669"/>
    <property type="project" value="UniProtKB-SubCell"/>
</dbReference>
<evidence type="ECO:0000256" key="3">
    <source>
        <dbReference type="ARBA" id="ARBA00023015"/>
    </source>
</evidence>
<organism evidence="8 9">
    <name type="scientific">Aaosphaeria arxii CBS 175.79</name>
    <dbReference type="NCBI Taxonomy" id="1450172"/>
    <lineage>
        <taxon>Eukaryota</taxon>
        <taxon>Fungi</taxon>
        <taxon>Dikarya</taxon>
        <taxon>Ascomycota</taxon>
        <taxon>Pezizomycotina</taxon>
        <taxon>Dothideomycetes</taxon>
        <taxon>Pleosporomycetidae</taxon>
        <taxon>Pleosporales</taxon>
        <taxon>Pleosporales incertae sedis</taxon>
        <taxon>Aaosphaeria</taxon>
    </lineage>
</organism>
<dbReference type="Gene3D" id="4.10.240.10">
    <property type="entry name" value="Zn(2)-C6 fungal-type DNA-binding domain"/>
    <property type="match status" value="1"/>
</dbReference>
<feature type="domain" description="Zn(2)-C6 fungal-type" evidence="7">
    <location>
        <begin position="6"/>
        <end position="37"/>
    </location>
</feature>
<dbReference type="RefSeq" id="XP_033390719.1">
    <property type="nucleotide sequence ID" value="XM_033523152.1"/>
</dbReference>
<reference evidence="8" key="1">
    <citation type="journal article" date="2020" name="Stud. Mycol.">
        <title>101 Dothideomycetes genomes: a test case for predicting lifestyles and emergence of pathogens.</title>
        <authorList>
            <person name="Haridas S."/>
            <person name="Albert R."/>
            <person name="Binder M."/>
            <person name="Bloem J."/>
            <person name="Labutti K."/>
            <person name="Salamov A."/>
            <person name="Andreopoulos B."/>
            <person name="Baker S."/>
            <person name="Barry K."/>
            <person name="Bills G."/>
            <person name="Bluhm B."/>
            <person name="Cannon C."/>
            <person name="Castanera R."/>
            <person name="Culley D."/>
            <person name="Daum C."/>
            <person name="Ezra D."/>
            <person name="Gonzalez J."/>
            <person name="Henrissat B."/>
            <person name="Kuo A."/>
            <person name="Liang C."/>
            <person name="Lipzen A."/>
            <person name="Lutzoni F."/>
            <person name="Magnuson J."/>
            <person name="Mondo S."/>
            <person name="Nolan M."/>
            <person name="Ohm R."/>
            <person name="Pangilinan J."/>
            <person name="Park H.-J."/>
            <person name="Ramirez L."/>
            <person name="Alfaro M."/>
            <person name="Sun H."/>
            <person name="Tritt A."/>
            <person name="Yoshinaga Y."/>
            <person name="Zwiers L.-H."/>
            <person name="Turgeon B."/>
            <person name="Goodwin S."/>
            <person name="Spatafora J."/>
            <person name="Crous P."/>
            <person name="Grigoriev I."/>
        </authorList>
    </citation>
    <scope>NUCLEOTIDE SEQUENCE</scope>
    <source>
        <strain evidence="8">CBS 175.79</strain>
    </source>
</reference>
<dbReference type="InterPro" id="IPR050815">
    <property type="entry name" value="TF_fung"/>
</dbReference>
<proteinExistence type="predicted"/>
<feature type="region of interest" description="Disordered" evidence="6">
    <location>
        <begin position="480"/>
        <end position="500"/>
    </location>
</feature>
<evidence type="ECO:0000256" key="5">
    <source>
        <dbReference type="ARBA" id="ARBA00023242"/>
    </source>
</evidence>
<name>A0A6A5YCF3_9PLEO</name>
<dbReference type="EMBL" id="ML978066">
    <property type="protein sequence ID" value="KAF2022380.1"/>
    <property type="molecule type" value="Genomic_DNA"/>
</dbReference>
<evidence type="ECO:0000256" key="1">
    <source>
        <dbReference type="ARBA" id="ARBA00004123"/>
    </source>
</evidence>
<gene>
    <name evidence="8" type="ORF">BU24DRAFT_338881</name>
</gene>
<dbReference type="InterPro" id="IPR036864">
    <property type="entry name" value="Zn2-C6_fun-type_DNA-bd_sf"/>
</dbReference>
<dbReference type="Proteomes" id="UP000799778">
    <property type="component" value="Unassembled WGS sequence"/>
</dbReference>
<accession>A0A6A5YCF3</accession>
<dbReference type="InterPro" id="IPR007219">
    <property type="entry name" value="XnlR_reg_dom"/>
</dbReference>
<keyword evidence="2" id="KW-0479">Metal-binding</keyword>
<dbReference type="GO" id="GO:0000981">
    <property type="term" value="F:DNA-binding transcription factor activity, RNA polymerase II-specific"/>
    <property type="evidence" value="ECO:0007669"/>
    <property type="project" value="InterPro"/>
</dbReference>
<dbReference type="GeneID" id="54280549"/>
<dbReference type="AlphaFoldDB" id="A0A6A5YCF3"/>
<comment type="subcellular location">
    <subcellularLocation>
        <location evidence="1">Nucleus</location>
    </subcellularLocation>
</comment>
<dbReference type="GO" id="GO:0008270">
    <property type="term" value="F:zinc ion binding"/>
    <property type="evidence" value="ECO:0007669"/>
    <property type="project" value="InterPro"/>
</dbReference>
<sequence>MRIASACKECRSKKRRCKVRDYGPCEQCARKGTSCSLDLGNRLPKVPAFLSPPVVQGPVEVLSTAFAIELVDLYLELLHGKPHTLFHPSRLRQQVRESSLSDRLLYSIAGLAARFHPSPLVQSKREHYIELAKADLKACMDDFSLATIQACILVGHLCGAENDRNRESLFFAVGFRIAHIVELPQPKVTDDWITREQRVRTWWSLYMTDRWSSAGLDLSKQMPDNDFVPYPMHELDFYAMDADTPAAGIESQRIGLWAQMVRLARIFGQVRDLHKQHADGRLNNFEIEIVTARLSQDIESFVRELPPEQRIDESNLSAYASKGLGRDLVALHLGLHHYSTLLYFPFLDSELAECTNQALYASQCKRSAAELSDMLALSKRIEGCKPLYFTVAHMTVVSSSALLHELLFGDTALLNVTRQRLNGNFETLVELQQLWPTAEMMTDRLFAFQNMCLRSPDPNTHRADRWMVKFLLQHAMPVDEKAPEAPHSPENARERHVNDALSVLRRS</sequence>
<dbReference type="OrthoDB" id="1924787at2759"/>
<evidence type="ECO:0000256" key="4">
    <source>
        <dbReference type="ARBA" id="ARBA00023163"/>
    </source>
</evidence>
<protein>
    <recommendedName>
        <fullName evidence="7">Zn(2)-C6 fungal-type domain-containing protein</fullName>
    </recommendedName>
</protein>
<evidence type="ECO:0000313" key="8">
    <source>
        <dbReference type="EMBL" id="KAF2022380.1"/>
    </source>
</evidence>
<keyword evidence="3" id="KW-0805">Transcription regulation</keyword>
<evidence type="ECO:0000313" key="9">
    <source>
        <dbReference type="Proteomes" id="UP000799778"/>
    </source>
</evidence>
<keyword evidence="5" id="KW-0539">Nucleus</keyword>
<keyword evidence="4" id="KW-0804">Transcription</keyword>
<dbReference type="InterPro" id="IPR001138">
    <property type="entry name" value="Zn2Cys6_DnaBD"/>
</dbReference>
<evidence type="ECO:0000259" key="7">
    <source>
        <dbReference type="PROSITE" id="PS50048"/>
    </source>
</evidence>
<dbReference type="PROSITE" id="PS00463">
    <property type="entry name" value="ZN2_CY6_FUNGAL_1"/>
    <property type="match status" value="1"/>
</dbReference>
<dbReference type="PROSITE" id="PS50048">
    <property type="entry name" value="ZN2_CY6_FUNGAL_2"/>
    <property type="match status" value="1"/>
</dbReference>
<dbReference type="PANTHER" id="PTHR47338">
    <property type="entry name" value="ZN(II)2CYS6 TRANSCRIPTION FACTOR (EUROFUNG)-RELATED"/>
    <property type="match status" value="1"/>
</dbReference>